<dbReference type="InterPro" id="IPR000719">
    <property type="entry name" value="Prot_kinase_dom"/>
</dbReference>
<evidence type="ECO:0000313" key="8">
    <source>
        <dbReference type="Proteomes" id="UP000030671"/>
    </source>
</evidence>
<dbReference type="EMBL" id="KI925463">
    <property type="protein sequence ID" value="ETW77170.1"/>
    <property type="molecule type" value="Genomic_DNA"/>
</dbReference>
<gene>
    <name evidence="7" type="ORF">HETIRDRAFT_327595</name>
</gene>
<dbReference type="Pfam" id="PF00069">
    <property type="entry name" value="Pkinase"/>
    <property type="match status" value="1"/>
</dbReference>
<dbReference type="Gene3D" id="3.30.200.20">
    <property type="entry name" value="Phosphorylase Kinase, domain 1"/>
    <property type="match status" value="1"/>
</dbReference>
<evidence type="ECO:0000259" key="6">
    <source>
        <dbReference type="PROSITE" id="PS50011"/>
    </source>
</evidence>
<protein>
    <recommendedName>
        <fullName evidence="6">Protein kinase domain-containing protein</fullName>
    </recommendedName>
</protein>
<dbReference type="GO" id="GO:0004674">
    <property type="term" value="F:protein serine/threonine kinase activity"/>
    <property type="evidence" value="ECO:0007669"/>
    <property type="project" value="UniProtKB-KW"/>
</dbReference>
<dbReference type="InterPro" id="IPR011009">
    <property type="entry name" value="Kinase-like_dom_sf"/>
</dbReference>
<dbReference type="GeneID" id="20671344"/>
<keyword evidence="5" id="KW-0067">ATP-binding</keyword>
<keyword evidence="4" id="KW-0418">Kinase</keyword>
<evidence type="ECO:0000256" key="1">
    <source>
        <dbReference type="ARBA" id="ARBA00022527"/>
    </source>
</evidence>
<dbReference type="AlphaFoldDB" id="W4JVR3"/>
<dbReference type="PANTHER" id="PTHR24351">
    <property type="entry name" value="RIBOSOMAL PROTEIN S6 KINASE"/>
    <property type="match status" value="1"/>
</dbReference>
<dbReference type="eggNOG" id="KOG0592">
    <property type="taxonomic scope" value="Eukaryota"/>
</dbReference>
<keyword evidence="3" id="KW-0547">Nucleotide-binding</keyword>
<dbReference type="InParanoid" id="W4JVR3"/>
<dbReference type="Proteomes" id="UP000030671">
    <property type="component" value="Unassembled WGS sequence"/>
</dbReference>
<dbReference type="SUPFAM" id="SSF56112">
    <property type="entry name" value="Protein kinase-like (PK-like)"/>
    <property type="match status" value="1"/>
</dbReference>
<evidence type="ECO:0000313" key="7">
    <source>
        <dbReference type="EMBL" id="ETW77170.1"/>
    </source>
</evidence>
<proteinExistence type="predicted"/>
<feature type="domain" description="Protein kinase" evidence="6">
    <location>
        <begin position="1"/>
        <end position="234"/>
    </location>
</feature>
<dbReference type="HOGENOM" id="CLU_048610_0_0_1"/>
<keyword evidence="2" id="KW-0808">Transferase</keyword>
<dbReference type="Gene3D" id="1.10.510.10">
    <property type="entry name" value="Transferase(Phosphotransferase) domain 1"/>
    <property type="match status" value="1"/>
</dbReference>
<dbReference type="STRING" id="747525.W4JVR3"/>
<dbReference type="GO" id="GO:0005524">
    <property type="term" value="F:ATP binding"/>
    <property type="evidence" value="ECO:0007669"/>
    <property type="project" value="UniProtKB-KW"/>
</dbReference>
<keyword evidence="1" id="KW-0723">Serine/threonine-protein kinase</keyword>
<evidence type="ECO:0000256" key="2">
    <source>
        <dbReference type="ARBA" id="ARBA00022679"/>
    </source>
</evidence>
<name>W4JVR3_HETIT</name>
<dbReference type="PROSITE" id="PS50011">
    <property type="entry name" value="PROTEIN_KINASE_DOM"/>
    <property type="match status" value="1"/>
</dbReference>
<dbReference type="KEGG" id="hir:HETIRDRAFT_327595"/>
<accession>W4JVR3</accession>
<dbReference type="OrthoDB" id="68483at2759"/>
<evidence type="ECO:0000256" key="4">
    <source>
        <dbReference type="ARBA" id="ARBA00022777"/>
    </source>
</evidence>
<dbReference type="RefSeq" id="XP_009550712.1">
    <property type="nucleotide sequence ID" value="XM_009552417.1"/>
</dbReference>
<evidence type="ECO:0000256" key="3">
    <source>
        <dbReference type="ARBA" id="ARBA00022741"/>
    </source>
</evidence>
<organism evidence="7 8">
    <name type="scientific">Heterobasidion irregulare (strain TC 32-1)</name>
    <dbReference type="NCBI Taxonomy" id="747525"/>
    <lineage>
        <taxon>Eukaryota</taxon>
        <taxon>Fungi</taxon>
        <taxon>Dikarya</taxon>
        <taxon>Basidiomycota</taxon>
        <taxon>Agaricomycotina</taxon>
        <taxon>Agaricomycetes</taxon>
        <taxon>Russulales</taxon>
        <taxon>Bondarzewiaceae</taxon>
        <taxon>Heterobasidion</taxon>
        <taxon>Heterobasidion annosum species complex</taxon>
    </lineage>
</organism>
<keyword evidence="8" id="KW-1185">Reference proteome</keyword>
<sequence>MDQVVNEQRVMRAVDASGREGFLPLRASRHDSQNFYLVTPYCFKGDLARVIQFWGSGKIPHSLSRYYAAKLLKLLEGLHGFGIIHRDLNPANILFDAEGCPLIGDFGLARMFHVSYDLDGEVLLPMTGLFDRKADKPAKHTYLNCGTTAYMSPEALKRHLYSYESDLWSYSCILYEMLTGRAAFASADATLSEEAAFKPCDSVDPLTQIFVHLVLNKERADRPKLSAMKSHPYFISIDWERISKNEIKPSWVPLTRNPFMRSYIYLSIGPPTSPSQDPSPDFAFTSPDLFDITLPLTKETESSTPPCDPTAVECSALRGFFSKAFGCIKPTTPSLCVSNIPPSSVKEAQAVALNICPDLTKCGAGGDFICTTSTRSRAGDLSTPSSSSHASATNLLVRERQALMKHKALQCDEDPNMFDSLDQSSTQLCRPSLPAKISERTCVRVASMKLLDASAPSSKVGRWMKRLRAGWKAKND</sequence>
<evidence type="ECO:0000256" key="5">
    <source>
        <dbReference type="ARBA" id="ARBA00022840"/>
    </source>
</evidence>
<reference evidence="7 8" key="1">
    <citation type="journal article" date="2012" name="New Phytol.">
        <title>Insight into trade-off between wood decay and parasitism from the genome of a fungal forest pathogen.</title>
        <authorList>
            <person name="Olson A."/>
            <person name="Aerts A."/>
            <person name="Asiegbu F."/>
            <person name="Belbahri L."/>
            <person name="Bouzid O."/>
            <person name="Broberg A."/>
            <person name="Canback B."/>
            <person name="Coutinho P.M."/>
            <person name="Cullen D."/>
            <person name="Dalman K."/>
            <person name="Deflorio G."/>
            <person name="van Diepen L.T."/>
            <person name="Dunand C."/>
            <person name="Duplessis S."/>
            <person name="Durling M."/>
            <person name="Gonthier P."/>
            <person name="Grimwood J."/>
            <person name="Fossdal C.G."/>
            <person name="Hansson D."/>
            <person name="Henrissat B."/>
            <person name="Hietala A."/>
            <person name="Himmelstrand K."/>
            <person name="Hoffmeister D."/>
            <person name="Hogberg N."/>
            <person name="James T.Y."/>
            <person name="Karlsson M."/>
            <person name="Kohler A."/>
            <person name="Kues U."/>
            <person name="Lee Y.H."/>
            <person name="Lin Y.C."/>
            <person name="Lind M."/>
            <person name="Lindquist E."/>
            <person name="Lombard V."/>
            <person name="Lucas S."/>
            <person name="Lunden K."/>
            <person name="Morin E."/>
            <person name="Murat C."/>
            <person name="Park J."/>
            <person name="Raffaello T."/>
            <person name="Rouze P."/>
            <person name="Salamov A."/>
            <person name="Schmutz J."/>
            <person name="Solheim H."/>
            <person name="Stahlberg J."/>
            <person name="Velez H."/>
            <person name="de Vries R.P."/>
            <person name="Wiebenga A."/>
            <person name="Woodward S."/>
            <person name="Yakovlev I."/>
            <person name="Garbelotto M."/>
            <person name="Martin F."/>
            <person name="Grigoriev I.V."/>
            <person name="Stenlid J."/>
        </authorList>
    </citation>
    <scope>NUCLEOTIDE SEQUENCE [LARGE SCALE GENOMIC DNA]</scope>
    <source>
        <strain evidence="7 8">TC 32-1</strain>
    </source>
</reference>